<proteinExistence type="predicted"/>
<evidence type="ECO:0000313" key="5">
    <source>
        <dbReference type="EMBL" id="MFC6018713.1"/>
    </source>
</evidence>
<dbReference type="PANTHER" id="PTHR33154">
    <property type="entry name" value="TRANSCRIPTIONAL REGULATOR, ARSR FAMILY"/>
    <property type="match status" value="1"/>
</dbReference>
<feature type="domain" description="HTH arsR-type" evidence="4">
    <location>
        <begin position="15"/>
        <end position="111"/>
    </location>
</feature>
<dbReference type="PROSITE" id="PS50987">
    <property type="entry name" value="HTH_ARSR_2"/>
    <property type="match status" value="1"/>
</dbReference>
<organism evidence="5 6">
    <name type="scientific">Plantactinospora solaniradicis</name>
    <dbReference type="NCBI Taxonomy" id="1723736"/>
    <lineage>
        <taxon>Bacteria</taxon>
        <taxon>Bacillati</taxon>
        <taxon>Actinomycetota</taxon>
        <taxon>Actinomycetes</taxon>
        <taxon>Micromonosporales</taxon>
        <taxon>Micromonosporaceae</taxon>
        <taxon>Plantactinospora</taxon>
    </lineage>
</organism>
<evidence type="ECO:0000313" key="6">
    <source>
        <dbReference type="Proteomes" id="UP001596203"/>
    </source>
</evidence>
<dbReference type="Gene3D" id="1.10.10.10">
    <property type="entry name" value="Winged helix-like DNA-binding domain superfamily/Winged helix DNA-binding domain"/>
    <property type="match status" value="1"/>
</dbReference>
<comment type="caution">
    <text evidence="5">The sequence shown here is derived from an EMBL/GenBank/DDBJ whole genome shotgun (WGS) entry which is preliminary data.</text>
</comment>
<keyword evidence="1" id="KW-0805">Transcription regulation</keyword>
<dbReference type="InterPro" id="IPR036388">
    <property type="entry name" value="WH-like_DNA-bd_sf"/>
</dbReference>
<evidence type="ECO:0000256" key="1">
    <source>
        <dbReference type="ARBA" id="ARBA00023015"/>
    </source>
</evidence>
<dbReference type="EMBL" id="JBHSPR010000017">
    <property type="protein sequence ID" value="MFC6018713.1"/>
    <property type="molecule type" value="Genomic_DNA"/>
</dbReference>
<sequence>MAEQRGGDVTEQPVEQRPMMISDPQVMRALAHPARLGIMEHLTSTGAAVTATECAEIVGLSPSAVSYHLRELAKFGLVEQAPSRGDARERLWRTSVGSWGVEAGQDASPEARDAEATLIEVYAARDLQRVRDWVRRSRDEPKEWYDAATISGPVLMLTAEELTALNEAVRELTKPYRRRDRVDPPEGARPVMIHYAALPLE</sequence>
<keyword evidence="2" id="KW-0238">DNA-binding</keyword>
<dbReference type="SUPFAM" id="SSF46785">
    <property type="entry name" value="Winged helix' DNA-binding domain"/>
    <property type="match status" value="1"/>
</dbReference>
<dbReference type="PANTHER" id="PTHR33154:SF15">
    <property type="entry name" value="REGULATORY PROTEIN ARSR"/>
    <property type="match status" value="1"/>
</dbReference>
<protein>
    <submittedName>
        <fullName evidence="5">ArsR/SmtB family transcription factor</fullName>
    </submittedName>
</protein>
<dbReference type="CDD" id="cd00090">
    <property type="entry name" value="HTH_ARSR"/>
    <property type="match status" value="1"/>
</dbReference>
<dbReference type="RefSeq" id="WP_377424363.1">
    <property type="nucleotide sequence ID" value="NZ_JBHSPR010000017.1"/>
</dbReference>
<evidence type="ECO:0000256" key="3">
    <source>
        <dbReference type="ARBA" id="ARBA00023163"/>
    </source>
</evidence>
<accession>A0ABW1KED0</accession>
<dbReference type="InterPro" id="IPR011991">
    <property type="entry name" value="ArsR-like_HTH"/>
</dbReference>
<keyword evidence="3" id="KW-0804">Transcription</keyword>
<dbReference type="Pfam" id="PF12840">
    <property type="entry name" value="HTH_20"/>
    <property type="match status" value="1"/>
</dbReference>
<reference evidence="6" key="1">
    <citation type="journal article" date="2019" name="Int. J. Syst. Evol. Microbiol.">
        <title>The Global Catalogue of Microorganisms (GCM) 10K type strain sequencing project: providing services to taxonomists for standard genome sequencing and annotation.</title>
        <authorList>
            <consortium name="The Broad Institute Genomics Platform"/>
            <consortium name="The Broad Institute Genome Sequencing Center for Infectious Disease"/>
            <person name="Wu L."/>
            <person name="Ma J."/>
        </authorList>
    </citation>
    <scope>NUCLEOTIDE SEQUENCE [LARGE SCALE GENOMIC DNA]</scope>
    <source>
        <strain evidence="6">ZS-35-S2</strain>
    </source>
</reference>
<dbReference type="Proteomes" id="UP001596203">
    <property type="component" value="Unassembled WGS sequence"/>
</dbReference>
<name>A0ABW1KED0_9ACTN</name>
<evidence type="ECO:0000256" key="2">
    <source>
        <dbReference type="ARBA" id="ARBA00023125"/>
    </source>
</evidence>
<dbReference type="InterPro" id="IPR001845">
    <property type="entry name" value="HTH_ArsR_DNA-bd_dom"/>
</dbReference>
<dbReference type="InterPro" id="IPR036390">
    <property type="entry name" value="WH_DNA-bd_sf"/>
</dbReference>
<evidence type="ECO:0000259" key="4">
    <source>
        <dbReference type="PROSITE" id="PS50987"/>
    </source>
</evidence>
<dbReference type="InterPro" id="IPR051081">
    <property type="entry name" value="HTH_MetalResp_TranReg"/>
</dbReference>
<keyword evidence="6" id="KW-1185">Reference proteome</keyword>
<gene>
    <name evidence="5" type="ORF">ACFP2T_21195</name>
</gene>
<dbReference type="SMART" id="SM00418">
    <property type="entry name" value="HTH_ARSR"/>
    <property type="match status" value="1"/>
</dbReference>